<sequence>MEIYVALLCVAVVLWLAWRWKKLSLWQNLGIQGPKPNLIFGNIIELYRKASRAELPHTSQEASVTAFTYLLTASV</sequence>
<name>A0A4Y2UVS4_ARAVE</name>
<organism evidence="2 3">
    <name type="scientific">Araneus ventricosus</name>
    <name type="common">Orbweaver spider</name>
    <name type="synonym">Epeira ventricosa</name>
    <dbReference type="NCBI Taxonomy" id="182803"/>
    <lineage>
        <taxon>Eukaryota</taxon>
        <taxon>Metazoa</taxon>
        <taxon>Ecdysozoa</taxon>
        <taxon>Arthropoda</taxon>
        <taxon>Chelicerata</taxon>
        <taxon>Arachnida</taxon>
        <taxon>Araneae</taxon>
        <taxon>Araneomorphae</taxon>
        <taxon>Entelegynae</taxon>
        <taxon>Araneoidea</taxon>
        <taxon>Araneidae</taxon>
        <taxon>Araneus</taxon>
    </lineage>
</organism>
<accession>A0A4Y2UVS4</accession>
<gene>
    <name evidence="2" type="ORF">AVEN_199505_1</name>
    <name evidence="1" type="ORF">AVEN_62576_1</name>
</gene>
<dbReference type="Proteomes" id="UP000499080">
    <property type="component" value="Unassembled WGS sequence"/>
</dbReference>
<reference evidence="2 3" key="1">
    <citation type="journal article" date="2019" name="Sci. Rep.">
        <title>Orb-weaving spider Araneus ventricosus genome elucidates the spidroin gene catalogue.</title>
        <authorList>
            <person name="Kono N."/>
            <person name="Nakamura H."/>
            <person name="Ohtoshi R."/>
            <person name="Moran D.A.P."/>
            <person name="Shinohara A."/>
            <person name="Yoshida Y."/>
            <person name="Fujiwara M."/>
            <person name="Mori M."/>
            <person name="Tomita M."/>
            <person name="Arakawa K."/>
        </authorList>
    </citation>
    <scope>NUCLEOTIDE SEQUENCE [LARGE SCALE GENOMIC DNA]</scope>
</reference>
<comment type="caution">
    <text evidence="2">The sequence shown here is derived from an EMBL/GenBank/DDBJ whole genome shotgun (WGS) entry which is preliminary data.</text>
</comment>
<proteinExistence type="predicted"/>
<evidence type="ECO:0000313" key="1">
    <source>
        <dbReference type="EMBL" id="GBO15684.1"/>
    </source>
</evidence>
<evidence type="ECO:0000313" key="3">
    <source>
        <dbReference type="Proteomes" id="UP000499080"/>
    </source>
</evidence>
<dbReference type="EMBL" id="BGPR01039679">
    <property type="protein sequence ID" value="GBO15684.1"/>
    <property type="molecule type" value="Genomic_DNA"/>
</dbReference>
<dbReference type="AlphaFoldDB" id="A0A4Y2UVS4"/>
<keyword evidence="3" id="KW-1185">Reference proteome</keyword>
<dbReference type="EMBL" id="BGPR01039766">
    <property type="protein sequence ID" value="GBO15796.1"/>
    <property type="molecule type" value="Genomic_DNA"/>
</dbReference>
<protein>
    <submittedName>
        <fullName evidence="2">Uncharacterized protein</fullName>
    </submittedName>
</protein>
<evidence type="ECO:0000313" key="2">
    <source>
        <dbReference type="EMBL" id="GBO15796.1"/>
    </source>
</evidence>